<evidence type="ECO:0000313" key="2">
    <source>
        <dbReference type="EMBL" id="KAJ3641022.1"/>
    </source>
</evidence>
<protein>
    <recommendedName>
        <fullName evidence="1">CRAL-TRIO domain-containing protein</fullName>
    </recommendedName>
</protein>
<dbReference type="SMART" id="SM00516">
    <property type="entry name" value="SEC14"/>
    <property type="match status" value="1"/>
</dbReference>
<dbReference type="Gene3D" id="3.40.525.10">
    <property type="entry name" value="CRAL-TRIO lipid binding domain"/>
    <property type="match status" value="1"/>
</dbReference>
<dbReference type="AlphaFoldDB" id="A0AA38HQT5"/>
<dbReference type="PANTHER" id="PTHR10174">
    <property type="entry name" value="ALPHA-TOCOPHEROL TRANSFER PROTEIN-RELATED"/>
    <property type="match status" value="1"/>
</dbReference>
<dbReference type="GO" id="GO:0016020">
    <property type="term" value="C:membrane"/>
    <property type="evidence" value="ECO:0007669"/>
    <property type="project" value="TreeGrafter"/>
</dbReference>
<sequence length="276" mass="31680">MSPKYSFNARDLIKTGKFKPETLLEFKKWCDCEKLPDLNQQQQILFLSCADNLQEAQQVARRYFQCRSAAPELFANLDLEGADCQQGFSVFDISLAPCRTADNVLVAYGKLNDTSYSNFHLAQLLKLTLMTLDCALNDGPADGSIVLIDMKGIGFMHLTRARLGVIQKFFQFVQEALQVRIKSIHILNAVNILNNILFIIKPFINRELYEAIHCHTPEKTHEIFEFVSKDFVPKDYGGNLPSQHYLAEKTHEKMLKLQPLFTDLEKQTKMYHVLKK</sequence>
<dbReference type="PANTHER" id="PTHR10174:SF213">
    <property type="entry name" value="CRAL-TRIO DOMAIN-CONTAINING PROTEIN"/>
    <property type="match status" value="1"/>
</dbReference>
<evidence type="ECO:0000313" key="3">
    <source>
        <dbReference type="Proteomes" id="UP001168821"/>
    </source>
</evidence>
<dbReference type="EMBL" id="JALNTZ010000009">
    <property type="protein sequence ID" value="KAJ3641022.1"/>
    <property type="molecule type" value="Genomic_DNA"/>
</dbReference>
<dbReference type="SUPFAM" id="SSF52087">
    <property type="entry name" value="CRAL/TRIO domain"/>
    <property type="match status" value="1"/>
</dbReference>
<accession>A0AA38HQT5</accession>
<name>A0AA38HQT5_9CUCU</name>
<feature type="domain" description="CRAL-TRIO" evidence="1">
    <location>
        <begin position="104"/>
        <end position="244"/>
    </location>
</feature>
<dbReference type="CDD" id="cd00170">
    <property type="entry name" value="SEC14"/>
    <property type="match status" value="1"/>
</dbReference>
<dbReference type="GO" id="GO:1902936">
    <property type="term" value="F:phosphatidylinositol bisphosphate binding"/>
    <property type="evidence" value="ECO:0007669"/>
    <property type="project" value="TreeGrafter"/>
</dbReference>
<proteinExistence type="predicted"/>
<evidence type="ECO:0000259" key="1">
    <source>
        <dbReference type="PROSITE" id="PS50191"/>
    </source>
</evidence>
<dbReference type="Proteomes" id="UP001168821">
    <property type="component" value="Unassembled WGS sequence"/>
</dbReference>
<organism evidence="2 3">
    <name type="scientific">Zophobas morio</name>
    <dbReference type="NCBI Taxonomy" id="2755281"/>
    <lineage>
        <taxon>Eukaryota</taxon>
        <taxon>Metazoa</taxon>
        <taxon>Ecdysozoa</taxon>
        <taxon>Arthropoda</taxon>
        <taxon>Hexapoda</taxon>
        <taxon>Insecta</taxon>
        <taxon>Pterygota</taxon>
        <taxon>Neoptera</taxon>
        <taxon>Endopterygota</taxon>
        <taxon>Coleoptera</taxon>
        <taxon>Polyphaga</taxon>
        <taxon>Cucujiformia</taxon>
        <taxon>Tenebrionidae</taxon>
        <taxon>Zophobas</taxon>
    </lineage>
</organism>
<dbReference type="InterPro" id="IPR036865">
    <property type="entry name" value="CRAL-TRIO_dom_sf"/>
</dbReference>
<dbReference type="InterPro" id="IPR001251">
    <property type="entry name" value="CRAL-TRIO_dom"/>
</dbReference>
<reference evidence="2" key="1">
    <citation type="journal article" date="2023" name="G3 (Bethesda)">
        <title>Whole genome assemblies of Zophobas morio and Tenebrio molitor.</title>
        <authorList>
            <person name="Kaur S."/>
            <person name="Stinson S.A."/>
            <person name="diCenzo G.C."/>
        </authorList>
    </citation>
    <scope>NUCLEOTIDE SEQUENCE</scope>
    <source>
        <strain evidence="2">QUZm001</strain>
    </source>
</reference>
<dbReference type="PRINTS" id="PR00180">
    <property type="entry name" value="CRETINALDHBP"/>
</dbReference>
<keyword evidence="3" id="KW-1185">Reference proteome</keyword>
<gene>
    <name evidence="2" type="ORF">Zmor_027551</name>
</gene>
<dbReference type="PROSITE" id="PS50191">
    <property type="entry name" value="CRAL_TRIO"/>
    <property type="match status" value="1"/>
</dbReference>
<comment type="caution">
    <text evidence="2">The sequence shown here is derived from an EMBL/GenBank/DDBJ whole genome shotgun (WGS) entry which is preliminary data.</text>
</comment>
<dbReference type="Pfam" id="PF00650">
    <property type="entry name" value="CRAL_TRIO"/>
    <property type="match status" value="1"/>
</dbReference>